<feature type="compositionally biased region" description="Polar residues" evidence="1">
    <location>
        <begin position="31"/>
        <end position="43"/>
    </location>
</feature>
<evidence type="ECO:0000313" key="2">
    <source>
        <dbReference type="EMBL" id="KAH3733624.1"/>
    </source>
</evidence>
<accession>A0A9D4CX04</accession>
<dbReference type="Proteomes" id="UP000828390">
    <property type="component" value="Unassembled WGS sequence"/>
</dbReference>
<name>A0A9D4CX04_DREPO</name>
<dbReference type="AlphaFoldDB" id="A0A9D4CX04"/>
<reference evidence="2" key="2">
    <citation type="submission" date="2020-11" db="EMBL/GenBank/DDBJ databases">
        <authorList>
            <person name="McCartney M.A."/>
            <person name="Auch B."/>
            <person name="Kono T."/>
            <person name="Mallez S."/>
            <person name="Becker A."/>
            <person name="Gohl D.M."/>
            <person name="Silverstein K.A.T."/>
            <person name="Koren S."/>
            <person name="Bechman K.B."/>
            <person name="Herman A."/>
            <person name="Abrahante J.E."/>
            <person name="Garbe J."/>
        </authorList>
    </citation>
    <scope>NUCLEOTIDE SEQUENCE</scope>
    <source>
        <strain evidence="2">Duluth1</strain>
        <tissue evidence="2">Whole animal</tissue>
    </source>
</reference>
<organism evidence="2 3">
    <name type="scientific">Dreissena polymorpha</name>
    <name type="common">Zebra mussel</name>
    <name type="synonym">Mytilus polymorpha</name>
    <dbReference type="NCBI Taxonomy" id="45954"/>
    <lineage>
        <taxon>Eukaryota</taxon>
        <taxon>Metazoa</taxon>
        <taxon>Spiralia</taxon>
        <taxon>Lophotrochozoa</taxon>
        <taxon>Mollusca</taxon>
        <taxon>Bivalvia</taxon>
        <taxon>Autobranchia</taxon>
        <taxon>Heteroconchia</taxon>
        <taxon>Euheterodonta</taxon>
        <taxon>Imparidentia</taxon>
        <taxon>Neoheterodontei</taxon>
        <taxon>Myida</taxon>
        <taxon>Dreissenoidea</taxon>
        <taxon>Dreissenidae</taxon>
        <taxon>Dreissena</taxon>
    </lineage>
</organism>
<comment type="caution">
    <text evidence="2">The sequence shown here is derived from an EMBL/GenBank/DDBJ whole genome shotgun (WGS) entry which is preliminary data.</text>
</comment>
<gene>
    <name evidence="2" type="ORF">DPMN_040056</name>
</gene>
<keyword evidence="3" id="KW-1185">Reference proteome</keyword>
<proteinExistence type="predicted"/>
<sequence length="81" mass="9190">MALPLQLNTMENSFVEMHHIFNQYIQTSRTPDVTSTTAAQSQPDADGPKGRIADRRDVTMGDCENFQCMCVINEYIIFCND</sequence>
<feature type="region of interest" description="Disordered" evidence="1">
    <location>
        <begin position="31"/>
        <end position="53"/>
    </location>
</feature>
<protein>
    <submittedName>
        <fullName evidence="2">Uncharacterized protein</fullName>
    </submittedName>
</protein>
<evidence type="ECO:0000256" key="1">
    <source>
        <dbReference type="SAM" id="MobiDB-lite"/>
    </source>
</evidence>
<dbReference type="EMBL" id="JAIWYP010000011">
    <property type="protein sequence ID" value="KAH3733624.1"/>
    <property type="molecule type" value="Genomic_DNA"/>
</dbReference>
<evidence type="ECO:0000313" key="3">
    <source>
        <dbReference type="Proteomes" id="UP000828390"/>
    </source>
</evidence>
<reference evidence="2" key="1">
    <citation type="journal article" date="2019" name="bioRxiv">
        <title>The Genome of the Zebra Mussel, Dreissena polymorpha: A Resource for Invasive Species Research.</title>
        <authorList>
            <person name="McCartney M.A."/>
            <person name="Auch B."/>
            <person name="Kono T."/>
            <person name="Mallez S."/>
            <person name="Zhang Y."/>
            <person name="Obille A."/>
            <person name="Becker A."/>
            <person name="Abrahante J.E."/>
            <person name="Garbe J."/>
            <person name="Badalamenti J.P."/>
            <person name="Herman A."/>
            <person name="Mangelson H."/>
            <person name="Liachko I."/>
            <person name="Sullivan S."/>
            <person name="Sone E.D."/>
            <person name="Koren S."/>
            <person name="Silverstein K.A.T."/>
            <person name="Beckman K.B."/>
            <person name="Gohl D.M."/>
        </authorList>
    </citation>
    <scope>NUCLEOTIDE SEQUENCE</scope>
    <source>
        <strain evidence="2">Duluth1</strain>
        <tissue evidence="2">Whole animal</tissue>
    </source>
</reference>